<feature type="compositionally biased region" description="Low complexity" evidence="1">
    <location>
        <begin position="163"/>
        <end position="184"/>
    </location>
</feature>
<organism evidence="2 3">
    <name type="scientific">Gluconacetobacter takamatsuzukensis</name>
    <dbReference type="NCBI Taxonomy" id="1286190"/>
    <lineage>
        <taxon>Bacteria</taxon>
        <taxon>Pseudomonadati</taxon>
        <taxon>Pseudomonadota</taxon>
        <taxon>Alphaproteobacteria</taxon>
        <taxon>Acetobacterales</taxon>
        <taxon>Acetobacteraceae</taxon>
        <taxon>Gluconacetobacter</taxon>
    </lineage>
</organism>
<gene>
    <name evidence="2" type="ORF">HLH27_12160</name>
</gene>
<evidence type="ECO:0000313" key="3">
    <source>
        <dbReference type="Proteomes" id="UP000540556"/>
    </source>
</evidence>
<name>A0A7W4PPL4_9PROT</name>
<dbReference type="InterPro" id="IPR019225">
    <property type="entry name" value="DUF2155"/>
</dbReference>
<evidence type="ECO:0000313" key="2">
    <source>
        <dbReference type="EMBL" id="MBB2205762.1"/>
    </source>
</evidence>
<feature type="compositionally biased region" description="Pro residues" evidence="1">
    <location>
        <begin position="250"/>
        <end position="262"/>
    </location>
</feature>
<comment type="caution">
    <text evidence="2">The sequence shown here is derived from an EMBL/GenBank/DDBJ whole genome shotgun (WGS) entry which is preliminary data.</text>
</comment>
<proteinExistence type="predicted"/>
<accession>A0A7W4PPL4</accession>
<dbReference type="AlphaFoldDB" id="A0A7W4PPL4"/>
<feature type="compositionally biased region" description="Pro residues" evidence="1">
    <location>
        <begin position="203"/>
        <end position="235"/>
    </location>
</feature>
<dbReference type="Proteomes" id="UP000540556">
    <property type="component" value="Unassembled WGS sequence"/>
</dbReference>
<dbReference type="RefSeq" id="WP_182950424.1">
    <property type="nucleotide sequence ID" value="NZ_JABEQK010000009.1"/>
</dbReference>
<keyword evidence="3" id="KW-1185">Reference proteome</keyword>
<protein>
    <submittedName>
        <fullName evidence="2">DUF2155 domain-containing protein</fullName>
    </submittedName>
</protein>
<feature type="region of interest" description="Disordered" evidence="1">
    <location>
        <begin position="163"/>
        <end position="311"/>
    </location>
</feature>
<reference evidence="2 3" key="1">
    <citation type="submission" date="2020-04" db="EMBL/GenBank/DDBJ databases">
        <title>Description of novel Gluconacetobacter.</title>
        <authorList>
            <person name="Sombolestani A."/>
        </authorList>
    </citation>
    <scope>NUCLEOTIDE SEQUENCE [LARGE SCALE GENOMIC DNA]</scope>
    <source>
        <strain evidence="2 3">LMG 27800</strain>
    </source>
</reference>
<dbReference type="Pfam" id="PF09923">
    <property type="entry name" value="DUF2155"/>
    <property type="match status" value="1"/>
</dbReference>
<evidence type="ECO:0000256" key="1">
    <source>
        <dbReference type="SAM" id="MobiDB-lite"/>
    </source>
</evidence>
<dbReference type="EMBL" id="JABEQK010000009">
    <property type="protein sequence ID" value="MBB2205762.1"/>
    <property type="molecule type" value="Genomic_DNA"/>
</dbReference>
<sequence length="311" mass="30893">MRSRDRRLSRPASCRAVAFHVPVAAVLALAAWGGPARAQQIVAPPAIYPTDTWQGRSVATVRVLDTLDSSVQVLTIPVGQDATFRALTIHVGACRDRPATLTPDAAGWLAVRDTRQEGPGFNGWMLAGEPFLGVFQDPVYAVRLIGCAGDMVAPVPPPLAALAAGAAGPGDRAAGVQVPVPQGVGPQGAGSQGVGAPAATPSGPQPLPLIVPPGGQPAAMPPAPAAARPVPPPGGAPLSLSPPDESGPVAVPPPPPAAPAPPVATGRPMPLPPPVPFGADGTAGPSRSPPASVAVPASQAQPGQPQSLLPP</sequence>
<feature type="compositionally biased region" description="Low complexity" evidence="1">
    <location>
        <begin position="285"/>
        <end position="311"/>
    </location>
</feature>